<evidence type="ECO:0000259" key="4">
    <source>
        <dbReference type="Pfam" id="PF11715"/>
    </source>
</evidence>
<dbReference type="InterPro" id="IPR021717">
    <property type="entry name" value="Nucleoporin_Nup160"/>
</dbReference>
<dbReference type="EMBL" id="CADEPI010000094">
    <property type="protein sequence ID" value="CAB3374151.1"/>
    <property type="molecule type" value="Genomic_DNA"/>
</dbReference>
<feature type="domain" description="NUP160 helical" evidence="5">
    <location>
        <begin position="587"/>
        <end position="821"/>
    </location>
</feature>
<dbReference type="InterPro" id="IPR059141">
    <property type="entry name" value="Beta-prop_Nup120_160"/>
</dbReference>
<evidence type="ECO:0000259" key="5">
    <source>
        <dbReference type="Pfam" id="PF23345"/>
    </source>
</evidence>
<evidence type="ECO:0000259" key="7">
    <source>
        <dbReference type="Pfam" id="PF23354"/>
    </source>
</evidence>
<keyword evidence="2" id="KW-0813">Transport</keyword>
<evidence type="ECO:0000256" key="3">
    <source>
        <dbReference type="ARBA" id="ARBA00023242"/>
    </source>
</evidence>
<comment type="caution">
    <text evidence="8">The sequence shown here is derived from an EMBL/GenBank/DDBJ whole genome shotgun (WGS) entry which is preliminary data.</text>
</comment>
<dbReference type="Pfam" id="PF23347">
    <property type="entry name" value="TPR_Nup160_C"/>
    <property type="match status" value="1"/>
</dbReference>
<evidence type="ECO:0000313" key="8">
    <source>
        <dbReference type="EMBL" id="CAB3374151.1"/>
    </source>
</evidence>
<evidence type="ECO:0000256" key="1">
    <source>
        <dbReference type="ARBA" id="ARBA00004123"/>
    </source>
</evidence>
<dbReference type="GO" id="GO:0017056">
    <property type="term" value="F:structural constituent of nuclear pore"/>
    <property type="evidence" value="ECO:0007669"/>
    <property type="project" value="TreeGrafter"/>
</dbReference>
<reference evidence="8 9" key="1">
    <citation type="submission" date="2020-04" db="EMBL/GenBank/DDBJ databases">
        <authorList>
            <person name="Alioto T."/>
            <person name="Alioto T."/>
            <person name="Gomez Garrido J."/>
        </authorList>
    </citation>
    <scope>NUCLEOTIDE SEQUENCE [LARGE SCALE GENOMIC DNA]</scope>
</reference>
<dbReference type="InterPro" id="IPR056535">
    <property type="entry name" value="TPR_NUP160_M"/>
</dbReference>
<dbReference type="Pfam" id="PF23354">
    <property type="entry name" value="TPR_NUP160_120_M"/>
    <property type="match status" value="1"/>
</dbReference>
<name>A0A8S1D1T1_9INSE</name>
<dbReference type="Pfam" id="PF11715">
    <property type="entry name" value="Beta-prop_Nup120_160"/>
    <property type="match status" value="1"/>
</dbReference>
<dbReference type="InterPro" id="IPR056547">
    <property type="entry name" value="NUP160_helical"/>
</dbReference>
<dbReference type="GO" id="GO:0005643">
    <property type="term" value="C:nuclear pore"/>
    <property type="evidence" value="ECO:0007669"/>
    <property type="project" value="UniProtKB-ARBA"/>
</dbReference>
<feature type="domain" description="Nucleoporin Nup120/160 beta-propeller" evidence="4">
    <location>
        <begin position="60"/>
        <end position="558"/>
    </location>
</feature>
<dbReference type="PANTHER" id="PTHR21286">
    <property type="entry name" value="NUCLEAR PORE COMPLEX PROTEIN NUP160"/>
    <property type="match status" value="1"/>
</dbReference>
<protein>
    <recommendedName>
        <fullName evidence="10">Nuclear pore complex protein NUP160 domain-containing protein</fullName>
    </recommendedName>
</protein>
<evidence type="ECO:0008006" key="10">
    <source>
        <dbReference type="Google" id="ProtNLM"/>
    </source>
</evidence>
<feature type="domain" description="NUP160 C-terminal TPR" evidence="6">
    <location>
        <begin position="1190"/>
        <end position="1406"/>
    </location>
</feature>
<evidence type="ECO:0000313" key="9">
    <source>
        <dbReference type="Proteomes" id="UP000494165"/>
    </source>
</evidence>
<keyword evidence="9" id="KW-1185">Reference proteome</keyword>
<accession>A0A8S1D1T1</accession>
<sequence>MASYDFGFREVIPDQTLPEKWKEVTINTGGTQSTLQDIKVPERAGGFTYKDTTLPYTRNRFIYWRISHDVLELVEQSLDINLVHNHVRFRFQDSPILEGVSIQETANSVQVLVPTVSSVHRLVFPHPDAITSRSLQAFNLRQPQDSVFVEAGINCVQQQYIIHHSAPNSTLPHLAASYLAVNDEAIFALQYNSGSTLVVRMDYISGLVSATELKETTLVSRLLGIVPGPLLRTKTSDDDFVTSLVLHTLGLATYLFTLSQDCKLKMWSVDRQECIMAANLLDFLHVPRPQQGIPEPGRQNHMLRKAVGRDENDLHIGIFLSFARKSAFLIMKPVSEQGYYDLKSLIAVNDNQVGAENDLVDFWISCYSIWAMWANPVGETIVRHRRFRDEASHSHGTNWTQVVPENALDRNFDPSAHPNLEAKQAYLSYIFHPGKLPLSVINRALTIFRRPTGGAMPTQYPEVSASVLKERVAVVVENEIKNEISDLEITDEEYIEISWRAWAKFYSCCVQYYWAGTRPVAFLAAPANDMIPGPLSNNPIGIVCKAQFSLFRPIDELEHLWSIGSGSSGSSDISTFNPVTRPNNVCTADMVTFFQALYRMEKHLPDEIKENFLKALFYQQDPKDFATNLVEEYDSEYFSRRSANKLLSGIMPDMIDEVVHLLTFYSLDHNAATEMDIEGEDLPRKELDNISFLFSSQLGSNVVAEALHQSSQGRFQVLRNLLFLLLCLKKHLTTIFPKVDVNSTTAERLRVRLIPHTAQLIRCYYIINWVATSSCGLAVPTMLDASIQQLNILSMRDKVEGADAVHLALRGNKAHTLLSLFLSSKSARYAQNLMAQQGTEIDLLSQWHTSMLPYMTIVGKLLWPSSYLFVFPEFLLSACQYLLVEQYVRLLKPWCDSNVHSREFLLGSVLLDMGEAEKACDHFLVAANGVSNESFLASHLARPNYEDELEPTHEHRLVLYFLKVIKLFDQLDHSDCVLRIVDQAIRDAEMDDPEMATLHSIKFNHLLRIGRHSEAFEAMHYNPDSSRRQDSLRQLINSLVHHKKLHKLVDFSYSPAMLAAAEEVLVVKARSQHLMASEFYTVVHALHVKHLNYRKAASIKYEQAFRLSREVNGLASMKLQARCLQIAINELCLVPKEYQWVLKPYSSVKNATLSSVFSDYEPPNQSPKRNYDGEKIAQVDGVKKMEIVELWQMRRDSEVLLAKIELIGPDAANSLVSLVSNLSVEQFIGHLINESHFDLALRLSTLHELPKGSIMEAIAGKCVAVTRDDESDANICWLGYNYTSDVAGGDGSVSSVAWKYLQKCLKHHEESGRTEMHKAIVIKLIKVEAFLPQWLIDSYKKKNAAELLRILLMAGRLEEAGQLSCEMYNAGMGHGSKEFGMGRGISNKNSSVWLPLNLLMWCSRELEAAVVKDKLGAPFDQVWSTVEKLYCILNFCLFCSCWKI</sequence>
<dbReference type="InterPro" id="IPR056536">
    <property type="entry name" value="TPR_NUP160_C"/>
</dbReference>
<evidence type="ECO:0000256" key="2">
    <source>
        <dbReference type="ARBA" id="ARBA00022448"/>
    </source>
</evidence>
<dbReference type="Pfam" id="PF23345">
    <property type="entry name" value="NUP160_helical"/>
    <property type="match status" value="1"/>
</dbReference>
<comment type="subcellular location">
    <subcellularLocation>
        <location evidence="1">Nucleus</location>
    </subcellularLocation>
</comment>
<organism evidence="8 9">
    <name type="scientific">Cloeon dipterum</name>
    <dbReference type="NCBI Taxonomy" id="197152"/>
    <lineage>
        <taxon>Eukaryota</taxon>
        <taxon>Metazoa</taxon>
        <taxon>Ecdysozoa</taxon>
        <taxon>Arthropoda</taxon>
        <taxon>Hexapoda</taxon>
        <taxon>Insecta</taxon>
        <taxon>Pterygota</taxon>
        <taxon>Palaeoptera</taxon>
        <taxon>Ephemeroptera</taxon>
        <taxon>Pisciforma</taxon>
        <taxon>Baetidae</taxon>
        <taxon>Cloeon</taxon>
    </lineage>
</organism>
<evidence type="ECO:0000259" key="6">
    <source>
        <dbReference type="Pfam" id="PF23347"/>
    </source>
</evidence>
<proteinExistence type="predicted"/>
<gene>
    <name evidence="8" type="ORF">CLODIP_2_CD10506</name>
</gene>
<keyword evidence="3" id="KW-0539">Nucleus</keyword>
<dbReference type="Proteomes" id="UP000494165">
    <property type="component" value="Unassembled WGS sequence"/>
</dbReference>
<dbReference type="OrthoDB" id="67716at2759"/>
<feature type="domain" description="NUP160 middle TPR" evidence="7">
    <location>
        <begin position="863"/>
        <end position="1133"/>
    </location>
</feature>
<dbReference type="PANTHER" id="PTHR21286:SF0">
    <property type="entry name" value="NUCLEAR PORE COMPLEX PROTEIN NUP160"/>
    <property type="match status" value="1"/>
</dbReference>